<evidence type="ECO:0000313" key="1">
    <source>
        <dbReference type="EMBL" id="CDW34249.1"/>
    </source>
</evidence>
<dbReference type="AlphaFoldDB" id="A0A0K2U7J8"/>
<organism evidence="1">
    <name type="scientific">Lepeophtheirus salmonis</name>
    <name type="common">Salmon louse</name>
    <name type="synonym">Caligus salmonis</name>
    <dbReference type="NCBI Taxonomy" id="72036"/>
    <lineage>
        <taxon>Eukaryota</taxon>
        <taxon>Metazoa</taxon>
        <taxon>Ecdysozoa</taxon>
        <taxon>Arthropoda</taxon>
        <taxon>Crustacea</taxon>
        <taxon>Multicrustacea</taxon>
        <taxon>Hexanauplia</taxon>
        <taxon>Copepoda</taxon>
        <taxon>Siphonostomatoida</taxon>
        <taxon>Caligidae</taxon>
        <taxon>Lepeophtheirus</taxon>
    </lineage>
</organism>
<name>A0A0K2U7J8_LEPSM</name>
<reference evidence="1" key="1">
    <citation type="submission" date="2014-05" db="EMBL/GenBank/DDBJ databases">
        <authorList>
            <person name="Chronopoulou M."/>
        </authorList>
    </citation>
    <scope>NUCLEOTIDE SEQUENCE</scope>
    <source>
        <tissue evidence="1">Whole organism</tissue>
    </source>
</reference>
<accession>A0A0K2U7J8</accession>
<dbReference type="EMBL" id="HACA01016888">
    <property type="protein sequence ID" value="CDW34249.1"/>
    <property type="molecule type" value="Transcribed_RNA"/>
</dbReference>
<proteinExistence type="predicted"/>
<protein>
    <submittedName>
        <fullName evidence="1">Uncharacterized protein</fullName>
    </submittedName>
</protein>
<sequence length="59" mass="6642">MFLECFSSRGHYNFTASKGGQPPFLRECTENGSSSATMTKHTSKVSKKLLRNKLIEVME</sequence>